<evidence type="ECO:0000313" key="2">
    <source>
        <dbReference type="Proteomes" id="UP000363495"/>
    </source>
</evidence>
<reference evidence="1 2" key="1">
    <citation type="submission" date="2019-08" db="EMBL/GenBank/DDBJ databases">
        <authorList>
            <person name="Roy B."/>
            <person name="Giri N."/>
        </authorList>
    </citation>
    <scope>NUCLEOTIDE SEQUENCE [LARGE SCALE GENOMIC DNA]</scope>
</reference>
<accession>A0A5Q2F3C1</accession>
<dbReference type="Proteomes" id="UP000363495">
    <property type="component" value="Segment"/>
</dbReference>
<sequence>MVAAEINQPARFANKESAMATRLTQWQIYDKASRLRESLRGLTPNDRMEIIGHALHELTPHDVTYHSCGNKFWNVTFEVKEDEQNS</sequence>
<dbReference type="EMBL" id="MN337573">
    <property type="protein sequence ID" value="QGF19839.1"/>
    <property type="molecule type" value="Genomic_DNA"/>
</dbReference>
<name>A0A5Q2F3C1_9CAUD</name>
<protein>
    <submittedName>
        <fullName evidence="1">Uncharacterized protein</fullName>
    </submittedName>
</protein>
<proteinExistence type="predicted"/>
<organism evidence="1 2">
    <name type="scientific">Shigella phage Sfin-4</name>
    <dbReference type="NCBI Taxonomy" id="2608371"/>
    <lineage>
        <taxon>Viruses</taxon>
        <taxon>Duplodnaviria</taxon>
        <taxon>Heunggongvirae</taxon>
        <taxon>Uroviricota</taxon>
        <taxon>Caudoviricetes</taxon>
        <taxon>Drexlerviridae</taxon>
        <taxon>Tunavirinae</taxon>
        <taxon>Tunavirus</taxon>
        <taxon>Tunavirus Sfin1</taxon>
    </lineage>
</organism>
<gene>
    <name evidence="1" type="ORF">Sfin4_0024</name>
</gene>
<evidence type="ECO:0000313" key="1">
    <source>
        <dbReference type="EMBL" id="QGF19839.1"/>
    </source>
</evidence>